<dbReference type="AlphaFoldDB" id="A0A1M6LU23"/>
<keyword evidence="1" id="KW-0732">Signal</keyword>
<feature type="signal peptide" evidence="1">
    <location>
        <begin position="1"/>
        <end position="24"/>
    </location>
</feature>
<organism evidence="2 3">
    <name type="scientific">Desulfatibacillum alkenivorans DSM 16219</name>
    <dbReference type="NCBI Taxonomy" id="1121393"/>
    <lineage>
        <taxon>Bacteria</taxon>
        <taxon>Pseudomonadati</taxon>
        <taxon>Thermodesulfobacteriota</taxon>
        <taxon>Desulfobacteria</taxon>
        <taxon>Desulfobacterales</taxon>
        <taxon>Desulfatibacillaceae</taxon>
        <taxon>Desulfatibacillum</taxon>
    </lineage>
</organism>
<dbReference type="OrthoDB" id="9876353at2"/>
<protein>
    <submittedName>
        <fullName evidence="2">Uncharacterized protein</fullName>
    </submittedName>
</protein>
<feature type="chain" id="PRO_5012048121" evidence="1">
    <location>
        <begin position="25"/>
        <end position="167"/>
    </location>
</feature>
<dbReference type="EMBL" id="FQZU01000011">
    <property type="protein sequence ID" value="SHJ74612.1"/>
    <property type="molecule type" value="Genomic_DNA"/>
</dbReference>
<evidence type="ECO:0000313" key="2">
    <source>
        <dbReference type="EMBL" id="SHJ74612.1"/>
    </source>
</evidence>
<dbReference type="RefSeq" id="WP_139264688.1">
    <property type="nucleotide sequence ID" value="NZ_FQZU01000011.1"/>
</dbReference>
<evidence type="ECO:0000256" key="1">
    <source>
        <dbReference type="SAM" id="SignalP"/>
    </source>
</evidence>
<keyword evidence="3" id="KW-1185">Reference proteome</keyword>
<accession>A0A1M6LU23</accession>
<reference evidence="3" key="1">
    <citation type="submission" date="2016-11" db="EMBL/GenBank/DDBJ databases">
        <authorList>
            <person name="Varghese N."/>
            <person name="Submissions S."/>
        </authorList>
    </citation>
    <scope>NUCLEOTIDE SEQUENCE [LARGE SCALE GENOMIC DNA]</scope>
    <source>
        <strain evidence="3">DSM 16219</strain>
    </source>
</reference>
<proteinExistence type="predicted"/>
<evidence type="ECO:0000313" key="3">
    <source>
        <dbReference type="Proteomes" id="UP000183994"/>
    </source>
</evidence>
<dbReference type="Proteomes" id="UP000183994">
    <property type="component" value="Unassembled WGS sequence"/>
</dbReference>
<sequence>MTMKKVAALLFVMFLVLGAGAATAGNCGGGWGHWDSGKIHLCPACWDYYMPPDGGAAGIYLGINWFYIQNRSDNEINYYIDFYSGTGEIIGRIPEEGYRSLGGNCGTRVSPTTELDFEVNTWCSPVVKWFGYDIDVTPTCVGKIQFFDINGIFVGSEIGVAYDGSVR</sequence>
<name>A0A1M6LU23_9BACT</name>
<gene>
    <name evidence="2" type="ORF">SAMN02745216_02184</name>
</gene>